<organism evidence="1 2">
    <name type="scientific">[Myrmecia] bisecta</name>
    <dbReference type="NCBI Taxonomy" id="41462"/>
    <lineage>
        <taxon>Eukaryota</taxon>
        <taxon>Viridiplantae</taxon>
        <taxon>Chlorophyta</taxon>
        <taxon>core chlorophytes</taxon>
        <taxon>Trebouxiophyceae</taxon>
        <taxon>Trebouxiales</taxon>
        <taxon>Trebouxiaceae</taxon>
        <taxon>Myrmecia</taxon>
    </lineage>
</organism>
<protein>
    <recommendedName>
        <fullName evidence="3">Glycosyltransferase</fullName>
    </recommendedName>
</protein>
<keyword evidence="2" id="KW-1185">Reference proteome</keyword>
<proteinExistence type="predicted"/>
<dbReference type="Gene3D" id="3.40.50.2000">
    <property type="entry name" value="Glycogen Phosphorylase B"/>
    <property type="match status" value="1"/>
</dbReference>
<comment type="caution">
    <text evidence="1">The sequence shown here is derived from an EMBL/GenBank/DDBJ whole genome shotgun (WGS) entry which is preliminary data.</text>
</comment>
<evidence type="ECO:0000313" key="1">
    <source>
        <dbReference type="EMBL" id="KAK9810491.1"/>
    </source>
</evidence>
<dbReference type="EMBL" id="JALJOR010000010">
    <property type="protein sequence ID" value="KAK9810491.1"/>
    <property type="molecule type" value="Genomic_DNA"/>
</dbReference>
<name>A0AAW1PAU1_9CHLO</name>
<dbReference type="Proteomes" id="UP001489004">
    <property type="component" value="Unassembled WGS sequence"/>
</dbReference>
<reference evidence="1 2" key="1">
    <citation type="journal article" date="2024" name="Nat. Commun.">
        <title>Phylogenomics reveals the evolutionary origins of lichenization in chlorophyte algae.</title>
        <authorList>
            <person name="Puginier C."/>
            <person name="Libourel C."/>
            <person name="Otte J."/>
            <person name="Skaloud P."/>
            <person name="Haon M."/>
            <person name="Grisel S."/>
            <person name="Petersen M."/>
            <person name="Berrin J.G."/>
            <person name="Delaux P.M."/>
            <person name="Dal Grande F."/>
            <person name="Keller J."/>
        </authorList>
    </citation>
    <scope>NUCLEOTIDE SEQUENCE [LARGE SCALE GENOMIC DNA]</scope>
    <source>
        <strain evidence="1 2">SAG 2043</strain>
    </source>
</reference>
<dbReference type="Pfam" id="PF13692">
    <property type="entry name" value="Glyco_trans_1_4"/>
    <property type="match status" value="1"/>
</dbReference>
<accession>A0AAW1PAU1</accession>
<dbReference type="AlphaFoldDB" id="A0AAW1PAU1"/>
<sequence length="319" mass="35831">MAGFTTTARDDWMYRLPLFWLMHEFAEVIYVIEPYKIWGDRQVPEVGRLTRMNGMGTSARSGSAAAELAVLVPALLVVRDGPMLAQTYLRFPNLKAAAFKVLFPIGQFPPPQLYTTINYTIPDTAIVKPPSPRIFDACAGSQNTRRGRVLLYPAEVYGRKGQLEFLKALKRGRLGGWVVNFVGKLRKPDLVKQVRAMCRRKQVECHFVGQVGFPELMQYYRNASHILLMSKKDPNPRVVYEGLACNLPFVASTNVTLPDSIKGLGMQLNVKSHSFQADLLAFLQRDFGDAPYQFARERLTEQVVYPGIIQRISEAASGA</sequence>
<evidence type="ECO:0008006" key="3">
    <source>
        <dbReference type="Google" id="ProtNLM"/>
    </source>
</evidence>
<evidence type="ECO:0000313" key="2">
    <source>
        <dbReference type="Proteomes" id="UP001489004"/>
    </source>
</evidence>
<gene>
    <name evidence="1" type="ORF">WJX72_011534</name>
</gene>
<dbReference type="SUPFAM" id="SSF53756">
    <property type="entry name" value="UDP-Glycosyltransferase/glycogen phosphorylase"/>
    <property type="match status" value="1"/>
</dbReference>